<dbReference type="AlphaFoldDB" id="A0A843XA51"/>
<evidence type="ECO:0000256" key="4">
    <source>
        <dbReference type="ARBA" id="ARBA00022801"/>
    </source>
</evidence>
<dbReference type="PRINTS" id="PR00723">
    <property type="entry name" value="SUBTILISIN"/>
</dbReference>
<dbReference type="Proteomes" id="UP000652761">
    <property type="component" value="Unassembled WGS sequence"/>
</dbReference>
<keyword evidence="4 7" id="KW-0378">Hydrolase</keyword>
<dbReference type="GO" id="GO:0006508">
    <property type="term" value="P:proteolysis"/>
    <property type="evidence" value="ECO:0007669"/>
    <property type="project" value="UniProtKB-KW"/>
</dbReference>
<proteinExistence type="inferred from homology"/>
<dbReference type="InterPro" id="IPR045051">
    <property type="entry name" value="SBT"/>
</dbReference>
<dbReference type="FunFam" id="2.60.40.2310:FF:000002">
    <property type="entry name" value="p69E protein-like"/>
    <property type="match status" value="1"/>
</dbReference>
<reference evidence="13" key="1">
    <citation type="submission" date="2017-07" db="EMBL/GenBank/DDBJ databases">
        <title>Taro Niue Genome Assembly and Annotation.</title>
        <authorList>
            <person name="Atibalentja N."/>
            <person name="Keating K."/>
            <person name="Fields C.J."/>
        </authorList>
    </citation>
    <scope>NUCLEOTIDE SEQUENCE</scope>
    <source>
        <strain evidence="13">Niue_2</strain>
        <tissue evidence="13">Leaf</tissue>
    </source>
</reference>
<dbReference type="InterPro" id="IPR034197">
    <property type="entry name" value="Peptidases_S8_3"/>
</dbReference>
<protein>
    <recommendedName>
        <fullName evidence="15">Subtilisin-like protease SBT5.3</fullName>
    </recommendedName>
</protein>
<dbReference type="Pfam" id="PF00082">
    <property type="entry name" value="Peptidase_S8"/>
    <property type="match status" value="1"/>
</dbReference>
<dbReference type="InterPro" id="IPR041469">
    <property type="entry name" value="Subtilisin-like_FN3"/>
</dbReference>
<keyword evidence="2 7" id="KW-0645">Protease</keyword>
<evidence type="ECO:0000256" key="2">
    <source>
        <dbReference type="ARBA" id="ARBA00022670"/>
    </source>
</evidence>
<evidence type="ECO:0000256" key="5">
    <source>
        <dbReference type="ARBA" id="ARBA00022825"/>
    </source>
</evidence>
<evidence type="ECO:0000313" key="14">
    <source>
        <dbReference type="Proteomes" id="UP000652761"/>
    </source>
</evidence>
<evidence type="ECO:0008006" key="15">
    <source>
        <dbReference type="Google" id="ProtNLM"/>
    </source>
</evidence>
<feature type="domain" description="PA" evidence="10">
    <location>
        <begin position="404"/>
        <end position="476"/>
    </location>
</feature>
<feature type="domain" description="Inhibitor I9" evidence="11">
    <location>
        <begin position="10"/>
        <end position="98"/>
    </location>
</feature>
<evidence type="ECO:0000259" key="9">
    <source>
        <dbReference type="Pfam" id="PF00082"/>
    </source>
</evidence>
<sequence>MVLLLLHLQSYVVYMGSHAHSHSREAASLIQTDKVTDSHHEFLGSFLGSKEKAQNAIFYSYTRFINGFAANLEEEEAMAISMAPEVMAVFPNRGRNLHTTRSWSFLGLEKDGRVPADSLWAKARFGEDTIIGNLDTGVWPESASFDDKGMGPVPARWKGTCEGGALSQHVVSCNSEWAPVHGAGEALLRRSRKLIGARYFNKGYAAFAGSHNATLNTPRDTDGHGSHTLSTAGGRAVPGASVFGFGNGTASGGSPAARVAAYRVCWPPINGSECFDADILAAFDGAIHDGVDVLSVSLGGDAAAYFTDGLSIGSFHAVKNGITVVCSAGNSGPTQGSVSNVAPWMITVAASTMDREFPSYAVLGNGKRLKGQSLSPSRLRVNRFYTLISSADAGAANDTLHKARLCYLGSLDPKKVKGKIVACQRGINARVEKGEAVLQAGGVGMILANSATDANEIIADAHVLPATHLAHSDGLAVFAYINSTKSPVAKITAPRTVVGTKPAPFMSAFSSQGPNTINPEILKPDITAPGVSVLAAFTEANGPTGQPFDKRRVRFNSQSGTSMSCPHISGIAGLLKTLHPDWSPAAIKSAIMTTARIRDNVGSAMENSSFLKATPFSYGAGHVRPNQAMDPGLVYDMTPMDYLNFLCALGYNSTQVANFSMTPYNCPRKPPKILNLNYPSISIPDLSRRVTVTRTVKNVGSPGTYTVRVKQPAGITVSVKPASLEFSKKGEEKTFRVTVEARPTAVVGKYSFGMLTWSDGVHNVRTPLVVRALVGKKTT</sequence>
<dbReference type="GO" id="GO:0004252">
    <property type="term" value="F:serine-type endopeptidase activity"/>
    <property type="evidence" value="ECO:0007669"/>
    <property type="project" value="UniProtKB-UniRule"/>
</dbReference>
<dbReference type="Gene3D" id="2.60.40.2310">
    <property type="match status" value="1"/>
</dbReference>
<dbReference type="Pfam" id="PF02225">
    <property type="entry name" value="PA"/>
    <property type="match status" value="1"/>
</dbReference>
<dbReference type="PROSITE" id="PS51892">
    <property type="entry name" value="SUBTILASE"/>
    <property type="match status" value="1"/>
</dbReference>
<dbReference type="OrthoDB" id="206201at2759"/>
<comment type="similarity">
    <text evidence="1 7">Belongs to the peptidase S8 family.</text>
</comment>
<dbReference type="InterPro" id="IPR036852">
    <property type="entry name" value="Peptidase_S8/S53_dom_sf"/>
</dbReference>
<evidence type="ECO:0000256" key="7">
    <source>
        <dbReference type="PROSITE-ProRule" id="PRU01240"/>
    </source>
</evidence>
<dbReference type="InterPro" id="IPR037045">
    <property type="entry name" value="S8pro/Inhibitor_I9_sf"/>
</dbReference>
<dbReference type="CDD" id="cd04852">
    <property type="entry name" value="Peptidases_S8_3"/>
    <property type="match status" value="1"/>
</dbReference>
<organism evidence="13 14">
    <name type="scientific">Colocasia esculenta</name>
    <name type="common">Wild taro</name>
    <name type="synonym">Arum esculentum</name>
    <dbReference type="NCBI Taxonomy" id="4460"/>
    <lineage>
        <taxon>Eukaryota</taxon>
        <taxon>Viridiplantae</taxon>
        <taxon>Streptophyta</taxon>
        <taxon>Embryophyta</taxon>
        <taxon>Tracheophyta</taxon>
        <taxon>Spermatophyta</taxon>
        <taxon>Magnoliopsida</taxon>
        <taxon>Liliopsida</taxon>
        <taxon>Araceae</taxon>
        <taxon>Aroideae</taxon>
        <taxon>Colocasieae</taxon>
        <taxon>Colocasia</taxon>
    </lineage>
</organism>
<dbReference type="FunFam" id="3.50.30.30:FF:000005">
    <property type="entry name" value="subtilisin-like protease SBT1.5"/>
    <property type="match status" value="1"/>
</dbReference>
<feature type="chain" id="PRO_5032587843" description="Subtilisin-like protease SBT5.3" evidence="8">
    <location>
        <begin position="20"/>
        <end position="779"/>
    </location>
</feature>
<evidence type="ECO:0000313" key="13">
    <source>
        <dbReference type="EMBL" id="MQM16158.1"/>
    </source>
</evidence>
<evidence type="ECO:0000256" key="6">
    <source>
        <dbReference type="PIRSR" id="PIRSR615500-1"/>
    </source>
</evidence>
<dbReference type="FunFam" id="3.40.50.200:FF:000006">
    <property type="entry name" value="Subtilisin-like protease SBT1.5"/>
    <property type="match status" value="1"/>
</dbReference>
<evidence type="ECO:0000256" key="1">
    <source>
        <dbReference type="ARBA" id="ARBA00011073"/>
    </source>
</evidence>
<dbReference type="InterPro" id="IPR015500">
    <property type="entry name" value="Peptidase_S8_subtilisin-rel"/>
</dbReference>
<dbReference type="CDD" id="cd02120">
    <property type="entry name" value="PA_subtilisin_like"/>
    <property type="match status" value="1"/>
</dbReference>
<evidence type="ECO:0000256" key="3">
    <source>
        <dbReference type="ARBA" id="ARBA00022729"/>
    </source>
</evidence>
<name>A0A843XA51_COLES</name>
<gene>
    <name evidence="13" type="ORF">Taro_049113</name>
</gene>
<feature type="active site" description="Charge relay system" evidence="6 7">
    <location>
        <position position="135"/>
    </location>
</feature>
<dbReference type="SUPFAM" id="SSF52743">
    <property type="entry name" value="Subtilisin-like"/>
    <property type="match status" value="1"/>
</dbReference>
<feature type="domain" description="Subtilisin-like protease fibronectin type-III" evidence="12">
    <location>
        <begin position="675"/>
        <end position="770"/>
    </location>
</feature>
<evidence type="ECO:0000259" key="10">
    <source>
        <dbReference type="Pfam" id="PF02225"/>
    </source>
</evidence>
<feature type="domain" description="Peptidase S8/S53" evidence="9">
    <location>
        <begin position="126"/>
        <end position="621"/>
    </location>
</feature>
<dbReference type="InterPro" id="IPR010259">
    <property type="entry name" value="S8pro/Inhibitor_I9"/>
</dbReference>
<accession>A0A843XA51</accession>
<dbReference type="Gene3D" id="3.50.30.30">
    <property type="match status" value="1"/>
</dbReference>
<dbReference type="PANTHER" id="PTHR10795">
    <property type="entry name" value="PROPROTEIN CONVERTASE SUBTILISIN/KEXIN"/>
    <property type="match status" value="1"/>
</dbReference>
<dbReference type="InterPro" id="IPR023828">
    <property type="entry name" value="Peptidase_S8_Ser-AS"/>
</dbReference>
<dbReference type="FunFam" id="3.30.70.80:FF:000002">
    <property type="entry name" value="Subtilisin-like protease SBT5.3"/>
    <property type="match status" value="1"/>
</dbReference>
<dbReference type="InterPro" id="IPR000209">
    <property type="entry name" value="Peptidase_S8/S53_dom"/>
</dbReference>
<evidence type="ECO:0000256" key="8">
    <source>
        <dbReference type="SAM" id="SignalP"/>
    </source>
</evidence>
<feature type="active site" description="Charge relay system" evidence="6 7">
    <location>
        <position position="224"/>
    </location>
</feature>
<dbReference type="Gene3D" id="3.30.70.80">
    <property type="entry name" value="Peptidase S8 propeptide/proteinase inhibitor I9"/>
    <property type="match status" value="1"/>
</dbReference>
<feature type="active site" description="Charge relay system" evidence="6 7">
    <location>
        <position position="562"/>
    </location>
</feature>
<keyword evidence="5 7" id="KW-0720">Serine protease</keyword>
<dbReference type="EMBL" id="NMUH01006869">
    <property type="protein sequence ID" value="MQM16158.1"/>
    <property type="molecule type" value="Genomic_DNA"/>
</dbReference>
<dbReference type="InterPro" id="IPR003137">
    <property type="entry name" value="PA_domain"/>
</dbReference>
<keyword evidence="14" id="KW-1185">Reference proteome</keyword>
<evidence type="ECO:0000259" key="11">
    <source>
        <dbReference type="Pfam" id="PF05922"/>
    </source>
</evidence>
<comment type="caution">
    <text evidence="13">The sequence shown here is derived from an EMBL/GenBank/DDBJ whole genome shotgun (WGS) entry which is preliminary data.</text>
</comment>
<dbReference type="Gene3D" id="3.40.50.200">
    <property type="entry name" value="Peptidase S8/S53 domain"/>
    <property type="match status" value="1"/>
</dbReference>
<evidence type="ECO:0000259" key="12">
    <source>
        <dbReference type="Pfam" id="PF17766"/>
    </source>
</evidence>
<dbReference type="Pfam" id="PF17766">
    <property type="entry name" value="fn3_6"/>
    <property type="match status" value="1"/>
</dbReference>
<keyword evidence="3 8" id="KW-0732">Signal</keyword>
<dbReference type="Pfam" id="PF05922">
    <property type="entry name" value="Inhibitor_I9"/>
    <property type="match status" value="1"/>
</dbReference>
<dbReference type="PROSITE" id="PS00138">
    <property type="entry name" value="SUBTILASE_SER"/>
    <property type="match status" value="1"/>
</dbReference>
<feature type="signal peptide" evidence="8">
    <location>
        <begin position="1"/>
        <end position="19"/>
    </location>
</feature>